<dbReference type="PANTHER" id="PTHR38097">
    <property type="match status" value="1"/>
</dbReference>
<evidence type="ECO:0000256" key="3">
    <source>
        <dbReference type="ARBA" id="ARBA00022490"/>
    </source>
</evidence>
<dbReference type="EMBL" id="CP031769">
    <property type="protein sequence ID" value="AXR06670.1"/>
    <property type="molecule type" value="Genomic_DNA"/>
</dbReference>
<proteinExistence type="inferred from homology"/>
<dbReference type="InterPro" id="IPR054180">
    <property type="entry name" value="H-NS-like_N"/>
</dbReference>
<dbReference type="Gene3D" id="1.10.287.1050">
    <property type="entry name" value="H-NS histone-like proteins"/>
    <property type="match status" value="1"/>
</dbReference>
<evidence type="ECO:0000256" key="2">
    <source>
        <dbReference type="ARBA" id="ARBA00010610"/>
    </source>
</evidence>
<dbReference type="GO" id="GO:0030527">
    <property type="term" value="F:structural constituent of chromatin"/>
    <property type="evidence" value="ECO:0007669"/>
    <property type="project" value="InterPro"/>
</dbReference>
<dbReference type="InterPro" id="IPR027454">
    <property type="entry name" value="Histone_HNS_N"/>
</dbReference>
<name>A0A346NMB3_9ALTE</name>
<dbReference type="GO" id="GO:0003680">
    <property type="term" value="F:minor groove of adenine-thymine-rich DNA binding"/>
    <property type="evidence" value="ECO:0007669"/>
    <property type="project" value="TreeGrafter"/>
</dbReference>
<protein>
    <recommendedName>
        <fullName evidence="5">DNA-binding protein</fullName>
    </recommendedName>
</protein>
<reference evidence="8 9" key="1">
    <citation type="submission" date="2018-08" db="EMBL/GenBank/DDBJ databases">
        <title>Salinimonas sediminis sp. nov., a piezophilic bacterium isolated from a deep-sea sediment sample from the New Britain Trench.</title>
        <authorList>
            <person name="Cao J."/>
        </authorList>
    </citation>
    <scope>NUCLEOTIDE SEQUENCE [LARGE SCALE GENOMIC DNA]</scope>
    <source>
        <strain evidence="8 9">N102</strain>
    </source>
</reference>
<feature type="region of interest" description="Disordered" evidence="6">
    <location>
        <begin position="73"/>
        <end position="93"/>
    </location>
</feature>
<dbReference type="SUPFAM" id="SSF81273">
    <property type="entry name" value="H-NS histone-like proteins"/>
    <property type="match status" value="2"/>
</dbReference>
<sequence>MSDFTEILTHQRKLQAATKDLSIEQLKDVSTKLDNIVDKRREKVAAQEIEHAEKKSKIESVLALLQEEGLSLDDLAEGDKPTKSKNTGKKRPVKYRLIDEEGKEHLWTGIGRMPKVYKQALDSGHQLEEYEIN</sequence>
<dbReference type="GO" id="GO:0046983">
    <property type="term" value="F:protein dimerization activity"/>
    <property type="evidence" value="ECO:0007669"/>
    <property type="project" value="InterPro"/>
</dbReference>
<dbReference type="GO" id="GO:0003681">
    <property type="term" value="F:bent DNA binding"/>
    <property type="evidence" value="ECO:0007669"/>
    <property type="project" value="TreeGrafter"/>
</dbReference>
<comment type="subcellular location">
    <subcellularLocation>
        <location evidence="1">Cytoplasm</location>
        <location evidence="1">Nucleoid</location>
    </subcellularLocation>
</comment>
<feature type="domain" description="DNA-binding protein H-NS-like C-terminal" evidence="7">
    <location>
        <begin position="85"/>
        <end position="132"/>
    </location>
</feature>
<evidence type="ECO:0000259" key="7">
    <source>
        <dbReference type="SMART" id="SM00528"/>
    </source>
</evidence>
<dbReference type="Pfam" id="PF00816">
    <property type="entry name" value="Histone_HNS"/>
    <property type="match status" value="1"/>
</dbReference>
<dbReference type="GO" id="GO:0005829">
    <property type="term" value="C:cytosol"/>
    <property type="evidence" value="ECO:0007669"/>
    <property type="project" value="TreeGrafter"/>
</dbReference>
<dbReference type="GO" id="GO:0009295">
    <property type="term" value="C:nucleoid"/>
    <property type="evidence" value="ECO:0007669"/>
    <property type="project" value="UniProtKB-SubCell"/>
</dbReference>
<dbReference type="KEGG" id="salm:D0Y50_09975"/>
<keyword evidence="3" id="KW-0963">Cytoplasm</keyword>
<evidence type="ECO:0000313" key="9">
    <source>
        <dbReference type="Proteomes" id="UP000262073"/>
    </source>
</evidence>
<evidence type="ECO:0000313" key="8">
    <source>
        <dbReference type="EMBL" id="AXR06670.1"/>
    </source>
</evidence>
<organism evidence="8 9">
    <name type="scientific">Salinimonas sediminis</name>
    <dbReference type="NCBI Taxonomy" id="2303538"/>
    <lineage>
        <taxon>Bacteria</taxon>
        <taxon>Pseudomonadati</taxon>
        <taxon>Pseudomonadota</taxon>
        <taxon>Gammaproteobacteria</taxon>
        <taxon>Alteromonadales</taxon>
        <taxon>Alteromonadaceae</taxon>
        <taxon>Alteromonas/Salinimonas group</taxon>
        <taxon>Salinimonas</taxon>
    </lineage>
</organism>
<dbReference type="PANTHER" id="PTHR38097:SF2">
    <property type="entry name" value="DNA-BINDING PROTEIN STPA"/>
    <property type="match status" value="1"/>
</dbReference>
<dbReference type="RefSeq" id="WP_117316763.1">
    <property type="nucleotide sequence ID" value="NZ_CP031769.1"/>
</dbReference>
<dbReference type="InterPro" id="IPR027444">
    <property type="entry name" value="H-NS_C_dom"/>
</dbReference>
<dbReference type="SMART" id="SM00528">
    <property type="entry name" value="HNS"/>
    <property type="match status" value="1"/>
</dbReference>
<evidence type="ECO:0000256" key="5">
    <source>
        <dbReference type="PIRNR" id="PIRNR002096"/>
    </source>
</evidence>
<dbReference type="PIRSF" id="PIRSF002096">
    <property type="entry name" value="HnS"/>
    <property type="match status" value="1"/>
</dbReference>
<dbReference type="OrthoDB" id="6088948at2"/>
<comment type="similarity">
    <text evidence="2 5">Belongs to the histone-like protein H-NS family.</text>
</comment>
<dbReference type="GO" id="GO:0032993">
    <property type="term" value="C:protein-DNA complex"/>
    <property type="evidence" value="ECO:0007669"/>
    <property type="project" value="TreeGrafter"/>
</dbReference>
<dbReference type="GO" id="GO:0001217">
    <property type="term" value="F:DNA-binding transcription repressor activity"/>
    <property type="evidence" value="ECO:0007669"/>
    <property type="project" value="TreeGrafter"/>
</dbReference>
<keyword evidence="9" id="KW-1185">Reference proteome</keyword>
<dbReference type="GO" id="GO:0000976">
    <property type="term" value="F:transcription cis-regulatory region binding"/>
    <property type="evidence" value="ECO:0007669"/>
    <property type="project" value="TreeGrafter"/>
</dbReference>
<dbReference type="InterPro" id="IPR037150">
    <property type="entry name" value="H-NS_C_dom_sf"/>
</dbReference>
<evidence type="ECO:0000256" key="4">
    <source>
        <dbReference type="ARBA" id="ARBA00023125"/>
    </source>
</evidence>
<keyword evidence="4 5" id="KW-0238">DNA-binding</keyword>
<accession>A0A346NMB3</accession>
<dbReference type="AlphaFoldDB" id="A0A346NMB3"/>
<dbReference type="Gene3D" id="4.10.430.10">
    <property type="entry name" value="Histone-like protein H-NS, C-terminal domain"/>
    <property type="match status" value="1"/>
</dbReference>
<dbReference type="Proteomes" id="UP000262073">
    <property type="component" value="Chromosome"/>
</dbReference>
<gene>
    <name evidence="8" type="ORF">D0Y50_09975</name>
</gene>
<evidence type="ECO:0000256" key="6">
    <source>
        <dbReference type="SAM" id="MobiDB-lite"/>
    </source>
</evidence>
<evidence type="ECO:0000256" key="1">
    <source>
        <dbReference type="ARBA" id="ARBA00004453"/>
    </source>
</evidence>
<dbReference type="InterPro" id="IPR001801">
    <property type="entry name" value="Histone_HNS"/>
</dbReference>
<dbReference type="Pfam" id="PF22470">
    <property type="entry name" value="Histone_HNS_N"/>
    <property type="match status" value="1"/>
</dbReference>